<dbReference type="PIRSF" id="PIRSF026534">
    <property type="entry name" value="Endo_alpha-L-arabinosidase"/>
    <property type="match status" value="1"/>
</dbReference>
<evidence type="ECO:0000256" key="7">
    <source>
        <dbReference type="PIRNR" id="PIRNR026534"/>
    </source>
</evidence>
<protein>
    <recommendedName>
        <fullName evidence="4 7">Arabinan endo-1,5-alpha-L-arabinosidase</fullName>
        <ecNumber evidence="4 7">3.2.1.99</ecNumber>
    </recommendedName>
</protein>
<dbReference type="Gene3D" id="2.115.10.20">
    <property type="entry name" value="Glycosyl hydrolase domain, family 43"/>
    <property type="match status" value="1"/>
</dbReference>
<feature type="site" description="Important for catalytic activity, responsible for pKa modulation of the active site Glu and correct orientation of both the proton donor and substrate" evidence="9">
    <location>
        <position position="151"/>
    </location>
</feature>
<dbReference type="SUPFAM" id="SSF75005">
    <property type="entry name" value="Arabinanase/levansucrase/invertase"/>
    <property type="match status" value="1"/>
</dbReference>
<dbReference type="EC" id="3.2.1.99" evidence="4 7"/>
<dbReference type="GO" id="GO:0005975">
    <property type="term" value="P:carbohydrate metabolic process"/>
    <property type="evidence" value="ECO:0007669"/>
    <property type="project" value="InterPro"/>
</dbReference>
<comment type="caution">
    <text evidence="11">The sequence shown here is derived from an EMBL/GenBank/DDBJ whole genome shotgun (WGS) entry which is preliminary data.</text>
</comment>
<dbReference type="GO" id="GO:0046558">
    <property type="term" value="F:arabinan endo-1,5-alpha-L-arabinosidase activity"/>
    <property type="evidence" value="ECO:0007669"/>
    <property type="project" value="UniProtKB-EC"/>
</dbReference>
<dbReference type="InterPro" id="IPR006710">
    <property type="entry name" value="Glyco_hydro_43"/>
</dbReference>
<dbReference type="CDD" id="cd18831">
    <property type="entry name" value="GH43_AnAbnA-like"/>
    <property type="match status" value="1"/>
</dbReference>
<dbReference type="InterPro" id="IPR050727">
    <property type="entry name" value="GH43_arabinanases"/>
</dbReference>
<evidence type="ECO:0000256" key="3">
    <source>
        <dbReference type="ARBA" id="ARBA00009865"/>
    </source>
</evidence>
<evidence type="ECO:0000313" key="11">
    <source>
        <dbReference type="EMBL" id="KAK5949468.1"/>
    </source>
</evidence>
<dbReference type="InterPro" id="IPR016840">
    <property type="entry name" value="Glyco_hydro_43_endo_a_Ara-ase"/>
</dbReference>
<evidence type="ECO:0000256" key="8">
    <source>
        <dbReference type="PIRSR" id="PIRSR606710-1"/>
    </source>
</evidence>
<evidence type="ECO:0000256" key="1">
    <source>
        <dbReference type="ARBA" id="ARBA00000375"/>
    </source>
</evidence>
<feature type="chain" id="PRO_5042875680" description="Arabinan endo-1,5-alpha-L-arabinosidase" evidence="10">
    <location>
        <begin position="23"/>
        <end position="325"/>
    </location>
</feature>
<feature type="signal peptide" evidence="10">
    <location>
        <begin position="1"/>
        <end position="22"/>
    </location>
</feature>
<keyword evidence="12" id="KW-1185">Reference proteome</keyword>
<dbReference type="AlphaFoldDB" id="A0AAN8EPR7"/>
<organism evidence="11 12">
    <name type="scientific">Knufia fluminis</name>
    <dbReference type="NCBI Taxonomy" id="191047"/>
    <lineage>
        <taxon>Eukaryota</taxon>
        <taxon>Fungi</taxon>
        <taxon>Dikarya</taxon>
        <taxon>Ascomycota</taxon>
        <taxon>Pezizomycotina</taxon>
        <taxon>Eurotiomycetes</taxon>
        <taxon>Chaetothyriomycetidae</taxon>
        <taxon>Chaetothyriales</taxon>
        <taxon>Trichomeriaceae</taxon>
        <taxon>Knufia</taxon>
    </lineage>
</organism>
<keyword evidence="6 7" id="KW-0326">Glycosidase</keyword>
<evidence type="ECO:0000256" key="10">
    <source>
        <dbReference type="SAM" id="SignalP"/>
    </source>
</evidence>
<evidence type="ECO:0000256" key="2">
    <source>
        <dbReference type="ARBA" id="ARBA00004834"/>
    </source>
</evidence>
<dbReference type="Proteomes" id="UP001316803">
    <property type="component" value="Unassembled WGS sequence"/>
</dbReference>
<comment type="catalytic activity">
    <reaction evidence="1 7">
        <text>Endohydrolysis of (1-&gt;5)-alpha-arabinofuranosidic linkages in (1-&gt;5)-arabinans.</text>
        <dbReference type="EC" id="3.2.1.99"/>
    </reaction>
</comment>
<keyword evidence="10" id="KW-0732">Signal</keyword>
<dbReference type="Pfam" id="PF04616">
    <property type="entry name" value="Glyco_hydro_43"/>
    <property type="match status" value="1"/>
</dbReference>
<sequence length="325" mass="34574">MKHFALFSSLVLSPSWIAYGFANPLACSGACNNAHDPSLIQRDSDGTYFRFSTGGKVAIHTAPSAQGPWTYQGAAIPACSSIQLAGNCDLWAPDVQKVGDTYYLYYSVSSFGVQNSAIGVATSTTLNSGSWTDLGSTGIQSDSGSNYNAIDGNLIAVGEKYYLSFGSFWADLFQVEMANPPKKMASGATRTPLAFNGTGTHAVEGAYVFQQGGYYYLFFSSGQCCGFDASKPAAGEEYKIMVCRSENATGGFVDNNGRPCTENGGTLVLGSHGWVYGPGGQGVYDDAELGPILYYHYVDTRVGYADGQKQFGINKIDFSSGWPVV</sequence>
<evidence type="ECO:0000313" key="12">
    <source>
        <dbReference type="Proteomes" id="UP001316803"/>
    </source>
</evidence>
<keyword evidence="5 7" id="KW-0378">Hydrolase</keyword>
<evidence type="ECO:0000256" key="9">
    <source>
        <dbReference type="PIRSR" id="PIRSR606710-2"/>
    </source>
</evidence>
<accession>A0AAN8EPR7</accession>
<comment type="pathway">
    <text evidence="2 7">Glycan metabolism; L-arabinan degradation.</text>
</comment>
<feature type="active site" description="Proton acceptor" evidence="8">
    <location>
        <position position="36"/>
    </location>
</feature>
<reference evidence="11 12" key="1">
    <citation type="submission" date="2022-12" db="EMBL/GenBank/DDBJ databases">
        <title>Genomic features and morphological characterization of a novel Knufia sp. strain isolated from spacecraft assembly facility.</title>
        <authorList>
            <person name="Teixeira M."/>
            <person name="Chander A.M."/>
            <person name="Stajich J.E."/>
            <person name="Venkateswaran K."/>
        </authorList>
    </citation>
    <scope>NUCLEOTIDE SEQUENCE [LARGE SCALE GENOMIC DNA]</scope>
    <source>
        <strain evidence="11 12">FJI-L2-BK-P2</strain>
    </source>
</reference>
<dbReference type="PANTHER" id="PTHR43301:SF3">
    <property type="entry name" value="ARABINAN ENDO-1,5-ALPHA-L-ARABINOSIDASE A-RELATED"/>
    <property type="match status" value="1"/>
</dbReference>
<feature type="active site" description="Proton donor" evidence="8">
    <location>
        <position position="204"/>
    </location>
</feature>
<name>A0AAN8EPR7_9EURO</name>
<dbReference type="PANTHER" id="PTHR43301">
    <property type="entry name" value="ARABINAN ENDO-1,5-ALPHA-L-ARABINOSIDASE"/>
    <property type="match status" value="1"/>
</dbReference>
<dbReference type="EMBL" id="JAKLMC020000035">
    <property type="protein sequence ID" value="KAK5949468.1"/>
    <property type="molecule type" value="Genomic_DNA"/>
</dbReference>
<proteinExistence type="inferred from homology"/>
<comment type="similarity">
    <text evidence="3 7">Belongs to the glycosyl hydrolase 43 family.</text>
</comment>
<evidence type="ECO:0000256" key="5">
    <source>
        <dbReference type="ARBA" id="ARBA00022801"/>
    </source>
</evidence>
<evidence type="ECO:0000256" key="6">
    <source>
        <dbReference type="ARBA" id="ARBA00023295"/>
    </source>
</evidence>
<dbReference type="InterPro" id="IPR023296">
    <property type="entry name" value="Glyco_hydro_beta-prop_sf"/>
</dbReference>
<evidence type="ECO:0000256" key="4">
    <source>
        <dbReference type="ARBA" id="ARBA00012586"/>
    </source>
</evidence>
<gene>
    <name evidence="11" type="ORF">OHC33_009460</name>
</gene>